<dbReference type="EMBL" id="JBHSBL010000020">
    <property type="protein sequence ID" value="MFC4069570.1"/>
    <property type="molecule type" value="Genomic_DNA"/>
</dbReference>
<feature type="region of interest" description="Disordered" evidence="1">
    <location>
        <begin position="85"/>
        <end position="107"/>
    </location>
</feature>
<dbReference type="Pfam" id="PF10824">
    <property type="entry name" value="T7SS_ESX_EspC"/>
    <property type="match status" value="1"/>
</dbReference>
<evidence type="ECO:0000256" key="1">
    <source>
        <dbReference type="SAM" id="MobiDB-lite"/>
    </source>
</evidence>
<evidence type="ECO:0000313" key="3">
    <source>
        <dbReference type="Proteomes" id="UP001595867"/>
    </source>
</evidence>
<reference evidence="3" key="1">
    <citation type="journal article" date="2019" name="Int. J. Syst. Evol. Microbiol.">
        <title>The Global Catalogue of Microorganisms (GCM) 10K type strain sequencing project: providing services to taxonomists for standard genome sequencing and annotation.</title>
        <authorList>
            <consortium name="The Broad Institute Genomics Platform"/>
            <consortium name="The Broad Institute Genome Sequencing Center for Infectious Disease"/>
            <person name="Wu L."/>
            <person name="Ma J."/>
        </authorList>
    </citation>
    <scope>NUCLEOTIDE SEQUENCE [LARGE SCALE GENOMIC DNA]</scope>
    <source>
        <strain evidence="3">TBRC 5832</strain>
    </source>
</reference>
<organism evidence="2 3">
    <name type="scientific">Actinoplanes subglobosus</name>
    <dbReference type="NCBI Taxonomy" id="1547892"/>
    <lineage>
        <taxon>Bacteria</taxon>
        <taxon>Bacillati</taxon>
        <taxon>Actinomycetota</taxon>
        <taxon>Actinomycetes</taxon>
        <taxon>Micromonosporales</taxon>
        <taxon>Micromonosporaceae</taxon>
        <taxon>Actinoplanes</taxon>
    </lineage>
</organism>
<keyword evidence="3" id="KW-1185">Reference proteome</keyword>
<accession>A0ABV8J6F5</accession>
<protein>
    <submittedName>
        <fullName evidence="2">Type VII secretion target</fullName>
    </submittedName>
</protein>
<sequence length="107" mass="11117">MPGEELLRFPAEDVLRHAGSTDAVADAVEQARSAVREVTMDPQAYGQLCQFLPGLLSPIFAEAASALTDTGESLRGTAHHLRAAAASITATDTTAGDSIRDAGRPSP</sequence>
<comment type="caution">
    <text evidence="2">The sequence shown here is derived from an EMBL/GenBank/DDBJ whole genome shotgun (WGS) entry which is preliminary data.</text>
</comment>
<feature type="compositionally biased region" description="Low complexity" evidence="1">
    <location>
        <begin position="85"/>
        <end position="97"/>
    </location>
</feature>
<feature type="compositionally biased region" description="Basic and acidic residues" evidence="1">
    <location>
        <begin position="98"/>
        <end position="107"/>
    </location>
</feature>
<dbReference type="Proteomes" id="UP001595867">
    <property type="component" value="Unassembled WGS sequence"/>
</dbReference>
<dbReference type="InterPro" id="IPR022536">
    <property type="entry name" value="EspC"/>
</dbReference>
<gene>
    <name evidence="2" type="ORF">ACFO0C_31990</name>
</gene>
<evidence type="ECO:0000313" key="2">
    <source>
        <dbReference type="EMBL" id="MFC4069570.1"/>
    </source>
</evidence>
<proteinExistence type="predicted"/>
<dbReference type="RefSeq" id="WP_378070445.1">
    <property type="nucleotide sequence ID" value="NZ_JBHSBL010000020.1"/>
</dbReference>
<name>A0ABV8J6F5_9ACTN</name>